<dbReference type="InterPro" id="IPR022398">
    <property type="entry name" value="Peptidase_S8_His-AS"/>
</dbReference>
<keyword evidence="16" id="KW-1185">Reference proteome</keyword>
<feature type="compositionally biased region" description="Low complexity" evidence="11">
    <location>
        <begin position="36"/>
        <end position="49"/>
    </location>
</feature>
<dbReference type="PROSITE" id="PS00138">
    <property type="entry name" value="SUBTILASE_SER"/>
    <property type="match status" value="1"/>
</dbReference>
<keyword evidence="4 9" id="KW-0645">Protease</keyword>
<dbReference type="InterPro" id="IPR023828">
    <property type="entry name" value="Peptidase_S8_Ser-AS"/>
</dbReference>
<dbReference type="Gene3D" id="3.50.30.30">
    <property type="match status" value="1"/>
</dbReference>
<dbReference type="Gene3D" id="3.40.50.200">
    <property type="entry name" value="Peptidase S8/S53 domain"/>
    <property type="match status" value="1"/>
</dbReference>
<keyword evidence="6 9" id="KW-0378">Hydrolase</keyword>
<evidence type="ECO:0000256" key="4">
    <source>
        <dbReference type="ARBA" id="ARBA00022670"/>
    </source>
</evidence>
<dbReference type="InterPro" id="IPR015500">
    <property type="entry name" value="Peptidase_S8_subtilisin-rel"/>
</dbReference>
<dbReference type="InterPro" id="IPR023827">
    <property type="entry name" value="Peptidase_S8_Asp-AS"/>
</dbReference>
<dbReference type="GO" id="GO:0006508">
    <property type="term" value="P:proteolysis"/>
    <property type="evidence" value="ECO:0007669"/>
    <property type="project" value="UniProtKB-KW"/>
</dbReference>
<name>A0A2P8DWR2_9ACTN</name>
<dbReference type="SUPFAM" id="SSF52743">
    <property type="entry name" value="Subtilisin-like"/>
    <property type="match status" value="1"/>
</dbReference>
<dbReference type="PROSITE" id="PS00136">
    <property type="entry name" value="SUBTILASE_ASP"/>
    <property type="match status" value="1"/>
</dbReference>
<feature type="compositionally biased region" description="Low complexity" evidence="11">
    <location>
        <begin position="304"/>
        <end position="315"/>
    </location>
</feature>
<dbReference type="RefSeq" id="WP_165358721.1">
    <property type="nucleotide sequence ID" value="NZ_PYGE01000013.1"/>
</dbReference>
<evidence type="ECO:0000259" key="14">
    <source>
        <dbReference type="Pfam" id="PF02225"/>
    </source>
</evidence>
<feature type="region of interest" description="Disordered" evidence="11">
    <location>
        <begin position="92"/>
        <end position="112"/>
    </location>
</feature>
<dbReference type="PROSITE" id="PS00137">
    <property type="entry name" value="SUBTILASE_HIS"/>
    <property type="match status" value="1"/>
</dbReference>
<feature type="compositionally biased region" description="Basic and acidic residues" evidence="11">
    <location>
        <begin position="50"/>
        <end position="59"/>
    </location>
</feature>
<gene>
    <name evidence="15" type="ORF">CLV30_113132</name>
</gene>
<evidence type="ECO:0000313" key="15">
    <source>
        <dbReference type="EMBL" id="PSL01644.1"/>
    </source>
</evidence>
<dbReference type="PRINTS" id="PR00723">
    <property type="entry name" value="SUBTILISIN"/>
</dbReference>
<dbReference type="InterPro" id="IPR046450">
    <property type="entry name" value="PA_dom_sf"/>
</dbReference>
<reference evidence="15 16" key="1">
    <citation type="submission" date="2018-03" db="EMBL/GenBank/DDBJ databases">
        <title>Genomic Encyclopedia of Archaeal and Bacterial Type Strains, Phase II (KMG-II): from individual species to whole genera.</title>
        <authorList>
            <person name="Goeker M."/>
        </authorList>
    </citation>
    <scope>NUCLEOTIDE SEQUENCE [LARGE SCALE GENOMIC DNA]</scope>
    <source>
        <strain evidence="15 16">DSM 45211</strain>
    </source>
</reference>
<keyword evidence="7 9" id="KW-0720">Serine protease</keyword>
<evidence type="ECO:0000256" key="12">
    <source>
        <dbReference type="SAM" id="SignalP"/>
    </source>
</evidence>
<comment type="similarity">
    <text evidence="1 9 10">Belongs to the peptidase S8 family.</text>
</comment>
<dbReference type="SUPFAM" id="SSF52025">
    <property type="entry name" value="PA domain"/>
    <property type="match status" value="1"/>
</dbReference>
<sequence>MPPLFHRTPRRSGPRPARATAGLLALLLPVAGLSAAGASAAPTTAPDTGTESREPRTADTTEASAATETEAGSYDLTLVTGDTVHVTVDADGRQRAEVSPAPRPDGSSPGFWTHRRGDDLYVIPQDVADLVPRRLDPALFNVSGLIENGHTDTQSDDLEVIVTYRSRARLRTQAAPGSGDVRQLESVNGLGLHIDKEDDTAAIRRALHRLADRPKARTLSSGPYAGLDKIWLDRRIEPALDESTAQVGAPSAWEQGYDGSGVTVAVLDTGIDTDHPDLAENVVASRNFTDSDTADDRRGHGTHVASTVAGSGAASDGRYTGVAPGADLLNGKVLNDAGTGSTSQMIDGMEWAAKQGADIVNMSIGIRGGYTDGTDPGSVAVDALTEQYGTLFVVAAGNDGPSDSTVTTPATADRALTVGAVDKDGDIAEFSSRGPRAGDRALKPDVTAPGVHIGAARADGTALCEFVCSQPEDGPINEHYTAASGTSMASPHVAGAAALVAQAHPGLEATQLKSRLMSTASPSDDLSIYAEGAGEVDVAAALTAPLLTAPTSVSLGNFRYPHAQRDPVERTITYTNPGDEARTVELAIDVENGDGEPAPEGALTLSERTLTVPAGGSATATLTLDTTLPGFGQFGGALVARTADGDSLRTPVGYYKEPERYDLHVKGIARDGREAYGRFSVLDVVDGSVAAKRAWGKDNETTCTTEQRARTNCIRVPPGTYSISGLIATLPQWAPAGQVPGPLADYLNTSLVSEPEVTIDSDTTLTLDARDAVEVEIETPDHETKRNDGAARYLSLTRTPENGPAIGDGLLINPRTQLQERLFVQPTEQVTQGQLAAYTQWGLAAPAITFDVAGSDSVPLNPMYYDRAWFSDNSRQYPMLDGTHELPVVDAGTATADEIDGLDLDGALALVRRSDAVPVPEQSGNAAEAGAAMVAIYNDVPGSNADPGVPGDLQVPTVRLSHAEGTGLLDLLQKQQVTVEAVGQPVSPYQYNLTYTEKGRIPQDLHYVADTDELAAVENSFHSQLGEEFTFTETWFALQPWEDFSLSFGFPTRGGAQTRTDYYVPSSETEYLRTVTTPESVRWPEPEIILRGEQRSFQPGERVQQSWFNAPLRPGLWSEDPVRRSGDEMSFNFAAVTDGDGHVAGASTTPEHGPPGFTTRFRVYADDQKVIETSGATDGIAAVPPDAENFRLEYDVQNAASWAKLSPRTRSVWTFTSSTPADGQVRVEPLLTVDYDVDVDLHNRVPAPEGSTGPHALEFTVGHQAGAPDLPIRSTASLEVSYDSGESWSRVRNLREVEDGRFVAHLPRKGPENTAGTVSLRIEAEDRAGNTVEQEIIDAYGLSGR</sequence>
<dbReference type="PANTHER" id="PTHR43806:SF65">
    <property type="entry name" value="SERINE PROTEASE APRX"/>
    <property type="match status" value="1"/>
</dbReference>
<feature type="chain" id="PRO_5015104252" evidence="12">
    <location>
        <begin position="41"/>
        <end position="1345"/>
    </location>
</feature>
<feature type="region of interest" description="Disordered" evidence="11">
    <location>
        <begin position="289"/>
        <end position="316"/>
    </location>
</feature>
<evidence type="ECO:0000256" key="3">
    <source>
        <dbReference type="ARBA" id="ARBA00022525"/>
    </source>
</evidence>
<dbReference type="Pfam" id="PF02225">
    <property type="entry name" value="PA"/>
    <property type="match status" value="1"/>
</dbReference>
<evidence type="ECO:0000256" key="10">
    <source>
        <dbReference type="RuleBase" id="RU003355"/>
    </source>
</evidence>
<evidence type="ECO:0000256" key="11">
    <source>
        <dbReference type="SAM" id="MobiDB-lite"/>
    </source>
</evidence>
<feature type="active site" description="Charge relay system" evidence="8 9">
    <location>
        <position position="487"/>
    </location>
</feature>
<evidence type="ECO:0000256" key="9">
    <source>
        <dbReference type="PROSITE-ProRule" id="PRU01240"/>
    </source>
</evidence>
<feature type="active site" description="Charge relay system" evidence="8 9">
    <location>
        <position position="268"/>
    </location>
</feature>
<feature type="region of interest" description="Disordered" evidence="11">
    <location>
        <begin position="36"/>
        <end position="74"/>
    </location>
</feature>
<dbReference type="EMBL" id="PYGE01000013">
    <property type="protein sequence ID" value="PSL01644.1"/>
    <property type="molecule type" value="Genomic_DNA"/>
</dbReference>
<evidence type="ECO:0000259" key="13">
    <source>
        <dbReference type="Pfam" id="PF00082"/>
    </source>
</evidence>
<feature type="active site" description="Charge relay system" evidence="8 9">
    <location>
        <position position="300"/>
    </location>
</feature>
<keyword evidence="2" id="KW-0134">Cell wall</keyword>
<feature type="signal peptide" evidence="12">
    <location>
        <begin position="1"/>
        <end position="40"/>
    </location>
</feature>
<dbReference type="Pfam" id="PF00082">
    <property type="entry name" value="Peptidase_S8"/>
    <property type="match status" value="1"/>
</dbReference>
<evidence type="ECO:0000256" key="5">
    <source>
        <dbReference type="ARBA" id="ARBA00022729"/>
    </source>
</evidence>
<dbReference type="InterPro" id="IPR036852">
    <property type="entry name" value="Peptidase_S8/S53_dom_sf"/>
</dbReference>
<evidence type="ECO:0000256" key="2">
    <source>
        <dbReference type="ARBA" id="ARBA00022512"/>
    </source>
</evidence>
<comment type="caution">
    <text evidence="15">The sequence shown here is derived from an EMBL/GenBank/DDBJ whole genome shotgun (WGS) entry which is preliminary data.</text>
</comment>
<dbReference type="InterPro" id="IPR050131">
    <property type="entry name" value="Peptidase_S8_subtilisin-like"/>
</dbReference>
<keyword evidence="3" id="KW-0964">Secreted</keyword>
<dbReference type="PROSITE" id="PS51892">
    <property type="entry name" value="SUBTILASE"/>
    <property type="match status" value="1"/>
</dbReference>
<dbReference type="GO" id="GO:0004252">
    <property type="term" value="F:serine-type endopeptidase activity"/>
    <property type="evidence" value="ECO:0007669"/>
    <property type="project" value="UniProtKB-UniRule"/>
</dbReference>
<dbReference type="PANTHER" id="PTHR43806">
    <property type="entry name" value="PEPTIDASE S8"/>
    <property type="match status" value="1"/>
</dbReference>
<protein>
    <submittedName>
        <fullName evidence="15">Subtilisin family serine protease</fullName>
    </submittedName>
</protein>
<dbReference type="InterPro" id="IPR000209">
    <property type="entry name" value="Peptidase_S8/S53_dom"/>
</dbReference>
<feature type="domain" description="PA" evidence="14">
    <location>
        <begin position="887"/>
        <end position="966"/>
    </location>
</feature>
<proteinExistence type="inferred from homology"/>
<feature type="domain" description="Peptidase S8/S53" evidence="13">
    <location>
        <begin position="259"/>
        <end position="522"/>
    </location>
</feature>
<dbReference type="InterPro" id="IPR003137">
    <property type="entry name" value="PA_domain"/>
</dbReference>
<evidence type="ECO:0000256" key="1">
    <source>
        <dbReference type="ARBA" id="ARBA00011073"/>
    </source>
</evidence>
<evidence type="ECO:0000256" key="8">
    <source>
        <dbReference type="PIRSR" id="PIRSR615500-1"/>
    </source>
</evidence>
<evidence type="ECO:0000256" key="7">
    <source>
        <dbReference type="ARBA" id="ARBA00022825"/>
    </source>
</evidence>
<evidence type="ECO:0000313" key="16">
    <source>
        <dbReference type="Proteomes" id="UP000243528"/>
    </source>
</evidence>
<accession>A0A2P8DWR2</accession>
<feature type="compositionally biased region" description="Low complexity" evidence="11">
    <location>
        <begin position="60"/>
        <end position="71"/>
    </location>
</feature>
<organism evidence="15 16">
    <name type="scientific">Haloactinopolyspora alba</name>
    <dbReference type="NCBI Taxonomy" id="648780"/>
    <lineage>
        <taxon>Bacteria</taxon>
        <taxon>Bacillati</taxon>
        <taxon>Actinomycetota</taxon>
        <taxon>Actinomycetes</taxon>
        <taxon>Jiangellales</taxon>
        <taxon>Jiangellaceae</taxon>
        <taxon>Haloactinopolyspora</taxon>
    </lineage>
</organism>
<dbReference type="Proteomes" id="UP000243528">
    <property type="component" value="Unassembled WGS sequence"/>
</dbReference>
<evidence type="ECO:0000256" key="6">
    <source>
        <dbReference type="ARBA" id="ARBA00022801"/>
    </source>
</evidence>
<keyword evidence="5 12" id="KW-0732">Signal</keyword>